<dbReference type="EMBL" id="LAZR01001012">
    <property type="protein sequence ID" value="KKN52592.1"/>
    <property type="molecule type" value="Genomic_DNA"/>
</dbReference>
<feature type="compositionally biased region" description="Basic and acidic residues" evidence="1">
    <location>
        <begin position="52"/>
        <end position="64"/>
    </location>
</feature>
<feature type="region of interest" description="Disordered" evidence="1">
    <location>
        <begin position="33"/>
        <end position="71"/>
    </location>
</feature>
<keyword evidence="2" id="KW-0812">Transmembrane</keyword>
<keyword evidence="2" id="KW-1133">Transmembrane helix</keyword>
<gene>
    <name evidence="3" type="ORF">LCGC14_0610880</name>
</gene>
<accession>A0A0F9RRX5</accession>
<dbReference type="AlphaFoldDB" id="A0A0F9RRX5"/>
<keyword evidence="2" id="KW-0472">Membrane</keyword>
<feature type="transmembrane region" description="Helical" evidence="2">
    <location>
        <begin position="96"/>
        <end position="118"/>
    </location>
</feature>
<proteinExistence type="predicted"/>
<feature type="transmembrane region" description="Helical" evidence="2">
    <location>
        <begin position="124"/>
        <end position="145"/>
    </location>
</feature>
<protein>
    <submittedName>
        <fullName evidence="3">Uncharacterized protein</fullName>
    </submittedName>
</protein>
<evidence type="ECO:0000256" key="1">
    <source>
        <dbReference type="SAM" id="MobiDB-lite"/>
    </source>
</evidence>
<evidence type="ECO:0000313" key="3">
    <source>
        <dbReference type="EMBL" id="KKN52592.1"/>
    </source>
</evidence>
<organism evidence="3">
    <name type="scientific">marine sediment metagenome</name>
    <dbReference type="NCBI Taxonomy" id="412755"/>
    <lineage>
        <taxon>unclassified sequences</taxon>
        <taxon>metagenomes</taxon>
        <taxon>ecological metagenomes</taxon>
    </lineage>
</organism>
<name>A0A0F9RRX5_9ZZZZ</name>
<reference evidence="3" key="1">
    <citation type="journal article" date="2015" name="Nature">
        <title>Complex archaea that bridge the gap between prokaryotes and eukaryotes.</title>
        <authorList>
            <person name="Spang A."/>
            <person name="Saw J.H."/>
            <person name="Jorgensen S.L."/>
            <person name="Zaremba-Niedzwiedzka K."/>
            <person name="Martijn J."/>
            <person name="Lind A.E."/>
            <person name="van Eijk R."/>
            <person name="Schleper C."/>
            <person name="Guy L."/>
            <person name="Ettema T.J."/>
        </authorList>
    </citation>
    <scope>NUCLEOTIDE SEQUENCE</scope>
</reference>
<evidence type="ECO:0000256" key="2">
    <source>
        <dbReference type="SAM" id="Phobius"/>
    </source>
</evidence>
<sequence length="221" mass="24602">MPKIIQTKSKSAQPDDSVIAAVLEVISKETAARRSYGNGLRPPVPSGFSHPSEAKSKREDEDMPPRAASPLPQLNAQECLDEIRKLRRAKVMRLKAVFDAATFYITVALLVLFGVILFPQVCLAIVLAVTFFGVVPYLVFGYETFWHYALRPVHRYAVRNQARAARVQMRLDRFAMHWDAVLDRFPERLVSGLYLPDISSIATSDQETDTSCGGHLNGLAG</sequence>
<comment type="caution">
    <text evidence="3">The sequence shown here is derived from an EMBL/GenBank/DDBJ whole genome shotgun (WGS) entry which is preliminary data.</text>
</comment>